<dbReference type="EMBL" id="MU001500">
    <property type="protein sequence ID" value="KAF2445295.1"/>
    <property type="molecule type" value="Genomic_DNA"/>
</dbReference>
<gene>
    <name evidence="2" type="ORF">P171DRAFT_485355</name>
</gene>
<keyword evidence="3" id="KW-1185">Reference proteome</keyword>
<reference evidence="2" key="1">
    <citation type="journal article" date="2020" name="Stud. Mycol.">
        <title>101 Dothideomycetes genomes: a test case for predicting lifestyles and emergence of pathogens.</title>
        <authorList>
            <person name="Haridas S."/>
            <person name="Albert R."/>
            <person name="Binder M."/>
            <person name="Bloem J."/>
            <person name="Labutti K."/>
            <person name="Salamov A."/>
            <person name="Andreopoulos B."/>
            <person name="Baker S."/>
            <person name="Barry K."/>
            <person name="Bills G."/>
            <person name="Bluhm B."/>
            <person name="Cannon C."/>
            <person name="Castanera R."/>
            <person name="Culley D."/>
            <person name="Daum C."/>
            <person name="Ezra D."/>
            <person name="Gonzalez J."/>
            <person name="Henrissat B."/>
            <person name="Kuo A."/>
            <person name="Liang C."/>
            <person name="Lipzen A."/>
            <person name="Lutzoni F."/>
            <person name="Magnuson J."/>
            <person name="Mondo S."/>
            <person name="Nolan M."/>
            <person name="Ohm R."/>
            <person name="Pangilinan J."/>
            <person name="Park H.-J."/>
            <person name="Ramirez L."/>
            <person name="Alfaro M."/>
            <person name="Sun H."/>
            <person name="Tritt A."/>
            <person name="Yoshinaga Y."/>
            <person name="Zwiers L.-H."/>
            <person name="Turgeon B."/>
            <person name="Goodwin S."/>
            <person name="Spatafora J."/>
            <person name="Crous P."/>
            <person name="Grigoriev I."/>
        </authorList>
    </citation>
    <scope>NUCLEOTIDE SEQUENCE</scope>
    <source>
        <strain evidence="2">CBS 690.94</strain>
    </source>
</reference>
<accession>A0A9P4UCL7</accession>
<protein>
    <submittedName>
        <fullName evidence="2">Uncharacterized protein</fullName>
    </submittedName>
</protein>
<name>A0A9P4UCL7_9PLEO</name>
<evidence type="ECO:0000313" key="3">
    <source>
        <dbReference type="Proteomes" id="UP000799764"/>
    </source>
</evidence>
<organism evidence="2 3">
    <name type="scientific">Karstenula rhodostoma CBS 690.94</name>
    <dbReference type="NCBI Taxonomy" id="1392251"/>
    <lineage>
        <taxon>Eukaryota</taxon>
        <taxon>Fungi</taxon>
        <taxon>Dikarya</taxon>
        <taxon>Ascomycota</taxon>
        <taxon>Pezizomycotina</taxon>
        <taxon>Dothideomycetes</taxon>
        <taxon>Pleosporomycetidae</taxon>
        <taxon>Pleosporales</taxon>
        <taxon>Massarineae</taxon>
        <taxon>Didymosphaeriaceae</taxon>
        <taxon>Karstenula</taxon>
    </lineage>
</organism>
<sequence length="191" mass="21732">MLRCPELYTRIIASTLKKRNPYISTAAALLLFTLAASSIKNEGDENKGGSAEESQEAQEPLLGRNRNPRLCVEKERPLRRTPRLLAVGIQVGFSRGDCDQQSTCPFWKGQSPKALNSFGQAGYPERKFTKNRMWKYFKEDNVDEYTAREAQLTFNAFANILADCFYWTRERQQGQTPPVKTEEGSEEVIIV</sequence>
<proteinExistence type="predicted"/>
<evidence type="ECO:0000256" key="1">
    <source>
        <dbReference type="SAM" id="MobiDB-lite"/>
    </source>
</evidence>
<comment type="caution">
    <text evidence="2">The sequence shown here is derived from an EMBL/GenBank/DDBJ whole genome shotgun (WGS) entry which is preliminary data.</text>
</comment>
<feature type="region of interest" description="Disordered" evidence="1">
    <location>
        <begin position="42"/>
        <end position="66"/>
    </location>
</feature>
<dbReference type="AlphaFoldDB" id="A0A9P4UCL7"/>
<evidence type="ECO:0000313" key="2">
    <source>
        <dbReference type="EMBL" id="KAF2445295.1"/>
    </source>
</evidence>
<dbReference type="Proteomes" id="UP000799764">
    <property type="component" value="Unassembled WGS sequence"/>
</dbReference>